<dbReference type="CDD" id="cd16449">
    <property type="entry name" value="RING-HC"/>
    <property type="match status" value="1"/>
</dbReference>
<keyword evidence="3" id="KW-0862">Zinc</keyword>
<evidence type="ECO:0000256" key="5">
    <source>
        <dbReference type="SAM" id="MobiDB-lite"/>
    </source>
</evidence>
<dbReference type="PROSITE" id="PS00518">
    <property type="entry name" value="ZF_RING_1"/>
    <property type="match status" value="1"/>
</dbReference>
<keyword evidence="2 4" id="KW-0863">Zinc-finger</keyword>
<dbReference type="PANTHER" id="PTHR23041">
    <property type="entry name" value="RING FINGER DOMAIN-CONTAINING"/>
    <property type="match status" value="1"/>
</dbReference>
<accession>A0A4U0U4Y1</accession>
<dbReference type="Proteomes" id="UP000308549">
    <property type="component" value="Unassembled WGS sequence"/>
</dbReference>
<dbReference type="PANTHER" id="PTHR23041:SF78">
    <property type="entry name" value="E3 UBIQUITIN-PROTEIN LIGASE RNF4"/>
    <property type="match status" value="1"/>
</dbReference>
<evidence type="ECO:0000259" key="6">
    <source>
        <dbReference type="PROSITE" id="PS50089"/>
    </source>
</evidence>
<feature type="compositionally biased region" description="Low complexity" evidence="5">
    <location>
        <begin position="246"/>
        <end position="257"/>
    </location>
</feature>
<dbReference type="PROSITE" id="PS50089">
    <property type="entry name" value="ZF_RING_2"/>
    <property type="match status" value="1"/>
</dbReference>
<feature type="compositionally biased region" description="Basic and acidic residues" evidence="5">
    <location>
        <begin position="70"/>
        <end position="79"/>
    </location>
</feature>
<feature type="region of interest" description="Disordered" evidence="5">
    <location>
        <begin position="25"/>
        <end position="300"/>
    </location>
</feature>
<dbReference type="SUPFAM" id="SSF57850">
    <property type="entry name" value="RING/U-box"/>
    <property type="match status" value="1"/>
</dbReference>
<dbReference type="EMBL" id="NAJL01000015">
    <property type="protein sequence ID" value="TKA29215.1"/>
    <property type="molecule type" value="Genomic_DNA"/>
</dbReference>
<dbReference type="InterPro" id="IPR001841">
    <property type="entry name" value="Znf_RING"/>
</dbReference>
<evidence type="ECO:0000313" key="8">
    <source>
        <dbReference type="Proteomes" id="UP000308549"/>
    </source>
</evidence>
<dbReference type="OrthoDB" id="6270329at2759"/>
<protein>
    <recommendedName>
        <fullName evidence="6">RING-type domain-containing protein</fullName>
    </recommendedName>
</protein>
<feature type="compositionally biased region" description="Low complexity" evidence="5">
    <location>
        <begin position="215"/>
        <end position="236"/>
    </location>
</feature>
<dbReference type="Gene3D" id="3.30.40.10">
    <property type="entry name" value="Zinc/RING finger domain, C3HC4 (zinc finger)"/>
    <property type="match status" value="1"/>
</dbReference>
<dbReference type="InterPro" id="IPR017907">
    <property type="entry name" value="Znf_RING_CS"/>
</dbReference>
<proteinExistence type="predicted"/>
<dbReference type="AlphaFoldDB" id="A0A4U0U4Y1"/>
<dbReference type="SMART" id="SM00184">
    <property type="entry name" value="RING"/>
    <property type="match status" value="1"/>
</dbReference>
<name>A0A4U0U4Y1_9PEZI</name>
<feature type="domain" description="RING-type" evidence="6">
    <location>
        <begin position="307"/>
        <end position="360"/>
    </location>
</feature>
<evidence type="ECO:0000256" key="4">
    <source>
        <dbReference type="PROSITE-ProRule" id="PRU00175"/>
    </source>
</evidence>
<dbReference type="Pfam" id="PF00097">
    <property type="entry name" value="zf-C3HC4"/>
    <property type="match status" value="1"/>
</dbReference>
<dbReference type="InterPro" id="IPR018957">
    <property type="entry name" value="Znf_C3HC4_RING-type"/>
</dbReference>
<evidence type="ECO:0000313" key="7">
    <source>
        <dbReference type="EMBL" id="TKA29215.1"/>
    </source>
</evidence>
<reference evidence="7 8" key="1">
    <citation type="submission" date="2017-03" db="EMBL/GenBank/DDBJ databases">
        <title>Genomes of endolithic fungi from Antarctica.</title>
        <authorList>
            <person name="Coleine C."/>
            <person name="Masonjones S."/>
            <person name="Stajich J.E."/>
        </authorList>
    </citation>
    <scope>NUCLEOTIDE SEQUENCE [LARGE SCALE GENOMIC DNA]</scope>
    <source>
        <strain evidence="7 8">CCFEE 6315</strain>
    </source>
</reference>
<gene>
    <name evidence="7" type="ORF">B0A50_03725</name>
</gene>
<keyword evidence="8" id="KW-1185">Reference proteome</keyword>
<feature type="compositionally biased region" description="Polar residues" evidence="5">
    <location>
        <begin position="276"/>
        <end position="289"/>
    </location>
</feature>
<evidence type="ECO:0000256" key="2">
    <source>
        <dbReference type="ARBA" id="ARBA00022771"/>
    </source>
</evidence>
<sequence>MSGQEQQQQDAYTRAYTRMWENYDNDWNFDALPPRSNDEEEGALDDANNVDFWDSISDASSPPPPPPRDIYTRDPEVQWRRHSPSLPHPTSSANGVPAPLAAPQEQDAPPPRSEVVGEQEEDTESAAPHQRQAHHSENWLEPPPQNHSTRTQHPILDSLSEILPTPATSTSTTPPYSPSPPPSQATADHDQTMPTITTARRARHTTQTPSVVDLTTATSPPTQTNTSTTATATATTRRNLKRRAPSDSTSRSTSKPSPTNPHPTKKPKHSPVPSLDLTTDHPSPTTIENTTKTPPPTGPPKFGARTCIICMEPYTNATATSCGHLYCHECLTQALRASAGGHGEVGGRGGAAQGSCPVCRKAVKMGPGGKGGKVVVLSFMRKGARARMGGRVG</sequence>
<evidence type="ECO:0000256" key="1">
    <source>
        <dbReference type="ARBA" id="ARBA00022723"/>
    </source>
</evidence>
<dbReference type="InterPro" id="IPR047134">
    <property type="entry name" value="RNF4"/>
</dbReference>
<organism evidence="7 8">
    <name type="scientific">Salinomyces thailandicus</name>
    <dbReference type="NCBI Taxonomy" id="706561"/>
    <lineage>
        <taxon>Eukaryota</taxon>
        <taxon>Fungi</taxon>
        <taxon>Dikarya</taxon>
        <taxon>Ascomycota</taxon>
        <taxon>Pezizomycotina</taxon>
        <taxon>Dothideomycetes</taxon>
        <taxon>Dothideomycetidae</taxon>
        <taxon>Mycosphaerellales</taxon>
        <taxon>Teratosphaeriaceae</taxon>
        <taxon>Salinomyces</taxon>
    </lineage>
</organism>
<dbReference type="GO" id="GO:0008270">
    <property type="term" value="F:zinc ion binding"/>
    <property type="evidence" value="ECO:0007669"/>
    <property type="project" value="UniProtKB-KW"/>
</dbReference>
<evidence type="ECO:0000256" key="3">
    <source>
        <dbReference type="ARBA" id="ARBA00022833"/>
    </source>
</evidence>
<keyword evidence="1" id="KW-0479">Metal-binding</keyword>
<comment type="caution">
    <text evidence="7">The sequence shown here is derived from an EMBL/GenBank/DDBJ whole genome shotgun (WGS) entry which is preliminary data.</text>
</comment>
<dbReference type="InterPro" id="IPR013083">
    <property type="entry name" value="Znf_RING/FYVE/PHD"/>
</dbReference>
<feature type="compositionally biased region" description="Low complexity" evidence="5">
    <location>
        <begin position="164"/>
        <end position="174"/>
    </location>
</feature>